<dbReference type="VEuPathDB" id="FungiDB:PV08_02605"/>
<dbReference type="AlphaFoldDB" id="A0A0D2A008"/>
<dbReference type="GeneID" id="27329688"/>
<dbReference type="InterPro" id="IPR029021">
    <property type="entry name" value="Prot-tyrosine_phosphatase-like"/>
</dbReference>
<dbReference type="InterPro" id="IPR000387">
    <property type="entry name" value="Tyr_Pase_dom"/>
</dbReference>
<dbReference type="InterPro" id="IPR026893">
    <property type="entry name" value="Tyr/Ser_Pase_IphP-type"/>
</dbReference>
<protein>
    <recommendedName>
        <fullName evidence="1">Tyrosine specific protein phosphatases domain-containing protein</fullName>
    </recommendedName>
</protein>
<dbReference type="PANTHER" id="PTHR31126:SF1">
    <property type="entry name" value="TYROSINE SPECIFIC PROTEIN PHOSPHATASES DOMAIN-CONTAINING PROTEIN"/>
    <property type="match status" value="1"/>
</dbReference>
<gene>
    <name evidence="2" type="ORF">PV08_02605</name>
</gene>
<name>A0A0D2A008_9EURO</name>
<proteinExistence type="predicted"/>
<evidence type="ECO:0000313" key="3">
    <source>
        <dbReference type="Proteomes" id="UP000053328"/>
    </source>
</evidence>
<evidence type="ECO:0000259" key="1">
    <source>
        <dbReference type="PROSITE" id="PS50056"/>
    </source>
</evidence>
<dbReference type="Gene3D" id="3.90.190.10">
    <property type="entry name" value="Protein tyrosine phosphatase superfamily"/>
    <property type="match status" value="1"/>
</dbReference>
<dbReference type="PANTHER" id="PTHR31126">
    <property type="entry name" value="TYROSINE-PROTEIN PHOSPHATASE"/>
    <property type="match status" value="1"/>
</dbReference>
<dbReference type="EMBL" id="KN847493">
    <property type="protein sequence ID" value="KIW18317.1"/>
    <property type="molecule type" value="Genomic_DNA"/>
</dbReference>
<dbReference type="RefSeq" id="XP_016238533.1">
    <property type="nucleotide sequence ID" value="XM_016376963.1"/>
</dbReference>
<evidence type="ECO:0000313" key="2">
    <source>
        <dbReference type="EMBL" id="KIW18317.1"/>
    </source>
</evidence>
<dbReference type="OrthoDB" id="449382at2759"/>
<organism evidence="2 3">
    <name type="scientific">Exophiala spinifera</name>
    <dbReference type="NCBI Taxonomy" id="91928"/>
    <lineage>
        <taxon>Eukaryota</taxon>
        <taxon>Fungi</taxon>
        <taxon>Dikarya</taxon>
        <taxon>Ascomycota</taxon>
        <taxon>Pezizomycotina</taxon>
        <taxon>Eurotiomycetes</taxon>
        <taxon>Chaetothyriomycetidae</taxon>
        <taxon>Chaetothyriales</taxon>
        <taxon>Herpotrichiellaceae</taxon>
        <taxon>Exophiala</taxon>
    </lineage>
</organism>
<feature type="domain" description="Tyrosine specific protein phosphatases" evidence="1">
    <location>
        <begin position="153"/>
        <end position="208"/>
    </location>
</feature>
<keyword evidence="3" id="KW-1185">Reference proteome</keyword>
<dbReference type="GO" id="GO:0004721">
    <property type="term" value="F:phosphoprotein phosphatase activity"/>
    <property type="evidence" value="ECO:0007669"/>
    <property type="project" value="InterPro"/>
</dbReference>
<dbReference type="HOGENOM" id="CLU_057546_1_3_1"/>
<dbReference type="SUPFAM" id="SSF52799">
    <property type="entry name" value="(Phosphotyrosine protein) phosphatases II"/>
    <property type="match status" value="1"/>
</dbReference>
<accession>A0A0D2A008</accession>
<reference evidence="2 3" key="1">
    <citation type="submission" date="2015-01" db="EMBL/GenBank/DDBJ databases">
        <title>The Genome Sequence of Exophiala spinifera CBS89968.</title>
        <authorList>
            <consortium name="The Broad Institute Genomics Platform"/>
            <person name="Cuomo C."/>
            <person name="de Hoog S."/>
            <person name="Gorbushina A."/>
            <person name="Stielow B."/>
            <person name="Teixiera M."/>
            <person name="Abouelleil A."/>
            <person name="Chapman S.B."/>
            <person name="Priest M."/>
            <person name="Young S.K."/>
            <person name="Wortman J."/>
            <person name="Nusbaum C."/>
            <person name="Birren B."/>
        </authorList>
    </citation>
    <scope>NUCLEOTIDE SEQUENCE [LARGE SCALE GENOMIC DNA]</scope>
    <source>
        <strain evidence="2 3">CBS 89968</strain>
    </source>
</reference>
<dbReference type="Proteomes" id="UP000053328">
    <property type="component" value="Unassembled WGS sequence"/>
</dbReference>
<sequence length="291" mass="32415">MDKYKQTFATLINSPVNEDIPGPILDRSLSSTPFVPLKGAFNTRDIGIKPYLQPGLIYRSGSLAGLGDEGKDHLTATLGVQTVFDFRSAGERNAFPFPSIEGVQILSLPSDSPAAANLEISDFVSLESDTNYWEGGCRGWSKEYQRILTLYKQPFRKVLEHLLNNPGVPILFNCTAGRDRTGVLAALLLSLAGVPDEHIAFEYALSRVGVEVQKNFLAALVKKWKPEWTEDTPGIEQFSNTRAEYMERFLQDIRNVYHGEEGGDWGEIYALHGLGFTMDEVQKIRNNIKGQ</sequence>
<dbReference type="PROSITE" id="PS50056">
    <property type="entry name" value="TYR_PHOSPHATASE_2"/>
    <property type="match status" value="1"/>
</dbReference>
<dbReference type="STRING" id="91928.A0A0D2A008"/>
<dbReference type="Pfam" id="PF13350">
    <property type="entry name" value="Y_phosphatase3"/>
    <property type="match status" value="1"/>
</dbReference>